<dbReference type="EnsemblMetazoa" id="SCAU013493-RB">
    <property type="protein sequence ID" value="SCAU013493-PB"/>
    <property type="gene ID" value="SCAU013493"/>
</dbReference>
<sequence>MPLTTSTSAQQLRPLTLAGPEREPVQFTVNLVGAPAEVEQLVQQIKTVAEQFLYHWKTFPIVLPQPLSAAALTLGGSGHNGSNTVGNRKTRPINLRDLFIAPPFDELDAVASDGTGEPRRLTNSQLKSLRENG</sequence>
<proteinExistence type="predicted"/>
<keyword evidence="3" id="KW-1185">Reference proteome</keyword>
<dbReference type="Proteomes" id="UP000095300">
    <property type="component" value="Unassembled WGS sequence"/>
</dbReference>
<dbReference type="STRING" id="35570.A0A1I8Q3B8"/>
<name>A0A1I8Q3B8_STOCA</name>
<dbReference type="PANTHER" id="PTHR37686:SF1">
    <property type="entry name" value="LD36006P"/>
    <property type="match status" value="1"/>
</dbReference>
<organism evidence="2 3">
    <name type="scientific">Stomoxys calcitrans</name>
    <name type="common">Stable fly</name>
    <name type="synonym">Conops calcitrans</name>
    <dbReference type="NCBI Taxonomy" id="35570"/>
    <lineage>
        <taxon>Eukaryota</taxon>
        <taxon>Metazoa</taxon>
        <taxon>Ecdysozoa</taxon>
        <taxon>Arthropoda</taxon>
        <taxon>Hexapoda</taxon>
        <taxon>Insecta</taxon>
        <taxon>Pterygota</taxon>
        <taxon>Neoptera</taxon>
        <taxon>Endopterygota</taxon>
        <taxon>Diptera</taxon>
        <taxon>Brachycera</taxon>
        <taxon>Muscomorpha</taxon>
        <taxon>Muscoidea</taxon>
        <taxon>Muscidae</taxon>
        <taxon>Stomoxys</taxon>
    </lineage>
</organism>
<dbReference type="InterPro" id="IPR057435">
    <property type="entry name" value="Lips"/>
</dbReference>
<feature type="region of interest" description="Disordered" evidence="1">
    <location>
        <begin position="109"/>
        <end position="133"/>
    </location>
</feature>
<dbReference type="Pfam" id="PF25228">
    <property type="entry name" value="Lips"/>
    <property type="match status" value="1"/>
</dbReference>
<protein>
    <submittedName>
        <fullName evidence="2">Uncharacterized protein</fullName>
    </submittedName>
</protein>
<gene>
    <name evidence="2" type="primary">106085842</name>
</gene>
<accession>A0A1I8Q3B8</accession>
<dbReference type="EnsemblMetazoa" id="SCAU013493-RA">
    <property type="protein sequence ID" value="SCAU013493-PA"/>
    <property type="gene ID" value="SCAU013493"/>
</dbReference>
<dbReference type="PANTHER" id="PTHR37686">
    <property type="entry name" value="LD36006P"/>
    <property type="match status" value="1"/>
</dbReference>
<evidence type="ECO:0000313" key="2">
    <source>
        <dbReference type="EnsemblMetazoa" id="SCAU013493-PA"/>
    </source>
</evidence>
<reference evidence="2" key="2">
    <citation type="submission" date="2020-05" db="UniProtKB">
        <authorList>
            <consortium name="EnsemblMetazoa"/>
        </authorList>
    </citation>
    <scope>IDENTIFICATION</scope>
    <source>
        <strain evidence="2">USDA</strain>
    </source>
</reference>
<evidence type="ECO:0000313" key="3">
    <source>
        <dbReference type="Proteomes" id="UP000095300"/>
    </source>
</evidence>
<dbReference type="AlphaFoldDB" id="A0A1I8Q3B8"/>
<dbReference type="VEuPathDB" id="VectorBase:SCAU013493"/>
<evidence type="ECO:0000256" key="1">
    <source>
        <dbReference type="SAM" id="MobiDB-lite"/>
    </source>
</evidence>
<reference evidence="3" key="1">
    <citation type="submission" date="2015-05" db="EMBL/GenBank/DDBJ databases">
        <authorList>
            <person name="Wilson R.K."/>
            <person name="Warren W.C."/>
            <person name="Olafson P."/>
        </authorList>
    </citation>
    <scope>NUCLEOTIDE SEQUENCE [LARGE SCALE GENOMIC DNA]</scope>
    <source>
        <strain evidence="3">USDA</strain>
    </source>
</reference>